<dbReference type="InterPro" id="IPR038765">
    <property type="entry name" value="Papain-like_cys_pep_sf"/>
</dbReference>
<dbReference type="EMBL" id="CAJNOR010004120">
    <property type="protein sequence ID" value="CAF1476832.1"/>
    <property type="molecule type" value="Genomic_DNA"/>
</dbReference>
<keyword evidence="6" id="KW-0378">Hydrolase</keyword>
<dbReference type="OrthoDB" id="10055366at2759"/>
<evidence type="ECO:0000259" key="14">
    <source>
        <dbReference type="PROSITE" id="PS50235"/>
    </source>
</evidence>
<evidence type="ECO:0000256" key="8">
    <source>
        <dbReference type="ARBA" id="ARBA00039432"/>
    </source>
</evidence>
<dbReference type="InterPro" id="IPR050164">
    <property type="entry name" value="Peptidase_C19"/>
</dbReference>
<dbReference type="GO" id="GO:0005634">
    <property type="term" value="C:nucleus"/>
    <property type="evidence" value="ECO:0007669"/>
    <property type="project" value="TreeGrafter"/>
</dbReference>
<sequence>MSATGSDNSSPSDDSNDSLNELNELFKFRSPKPPPTAQERRVLEAATSILRYSCGVMCITGRTQIEMDAAELLVDELILVCVENLLKDVDDIDVDGYVKMVPDGMDLTFIGRLLGYNVTWESYLKNITVLDIWRERLSPKGISYLSEMAFYRELLNIPSVEPSNDMHAADHDHGEAEKQFSSNIHNTTFNEKSFNLNACSGEILFDNVCTSTPKRSVACGNSSTKTHVTTTQESISIDNDKTSSITYIRPLMDWNELRRKVVGLNNSDGTSCFINASLQCFASTPPLIEWIFKQKHHLTTCQLSNQGSFCSICQMSSVIYSVSSSSKQNITDQDISVAASADCISKNLKEISPAFITQEQEDANLFITSFLDHCVACYALHMSILSPIKSVFNFIDRIFRITLLNTVKCSSCLNASIKEEYTYTLSVEINNMNSLPDALQHFFEPEILTGDNSYHYGVCNTFVHATKRFTIQDLPPALIINLKRSVGFGSSIRKHTQQVAFDELLTVHPYVTDKLLDSNKENQNHGESNEYLYRLYAVINHISKNNDNGHYHAYLRTYNDIWFFVNDSQCQQVSLEQVLYNKYASIFFYGKTPRAPTNTKHVPTPIPLQCSSIDNSLVATPNISNTPILGSARRTNVCSMMSPTSKQLKDFMRIDLIFCLGTLALCTDKPSIGITLGTIDKSPHQQLNITSNLDIPAGSTESSITIGDQCPKKNIFISFDLSFLIWCLSGPIADVPSSSVQTSASSKRTHMSFTDEWESMNSDTSRIVASVAAGVPLQVVFECTLPRTFQAKLSSTALVNLLQYRQQILNQEHDAKMRKMGLLPVTSISLSQKKQSNNGSNSPSNKRTKRVPSTEGSDQPLARKVNIEYLDIILPYLKRYNPYCGLCVCTRRFGNDLSNPTHYIIKCVLKCNDTDCKFSCRVFVLNNGDLHVSTSHNTVCHDVKRRVARPIRGLKRKELAEKFRSGALVYQVHGQYSEKRTTLEKMGFNYDSTGKSKLIFKKIKAEVVAESLLSPNVTSSILQLHDEFILKVNPDGTLRASIRLYDAIVAHKDSVLSWDATGGVVKNTGSKEILYYELAITHSNIVDEDSLIPLTFMLSESQSLFTVTQWLLSFKDNHKQIFPHKKDSFPRPAIILSDRAQVFLQAALRVFNDENYQQFLSRAYRIVTKKGIQSDFFKTNIHACLAHFMLDMRKRINKYLPDMIREFAMWSIALLVNSNTYEQLKNNWRLICRVFLNYTTNTTPYFAKHYTMLLSRISEITNEPNASKAITQSKEVVTATDDPYEFDEEDFFNDDDEGDELQSDEHIRKRRKIKQSSTSQIINVEKELNEIDSPFKRDLSVIYYECCEESIKMIGKPSSTDKVSKGSRIWLLFINQRCMPTVPIWSNLLLGNLSRHGRESVHAFDALLVSTHDQRTNAISERRMGIVKRTQLGVETRIRADVVLQILIKDMLRLVENFSVSFMASMSQTTNSQNRTRLQLRDVQENWRQSSHRGHGHYCKAPNESVTNSLKNALIVRPANVNVGLIIPTLAVASWFNVGIALLLSIKVFRETLPDPASIVSPHLIEIIDFVKNWMRCLRLIKPPKKTSPEQQQLLRTQFDLPYNMPDDIDRQLVYIVDQILVSLLIPSIRVRMIYTCTSCKFAIEKKNIIRYILIHTMDNQIDLHNHLSNFFVGGTSDRKCDKCGSTISRHMKIIDCPSVIVVKIDHGNGSKETSCKVPETICFNRFLDKSSIGCTSATVFDVVGFATVDSSTENKLISLTKIKERWCVSPQQKLIGNGPMFLKLLAASRIVILERIRTCTSNFLYAVAQCCSITVNVNDRTIKPFKTLRDAIEIIEHDEQFTELRHLLLSSCVTYYACNKYHSSSNLLSSTSEGICIYEQDSDSSEIYGTPLLTSYDESLQ</sequence>
<keyword evidence="4" id="KW-0645">Protease</keyword>
<evidence type="ECO:0000256" key="6">
    <source>
        <dbReference type="ARBA" id="ARBA00022801"/>
    </source>
</evidence>
<feature type="compositionally biased region" description="Low complexity" evidence="13">
    <location>
        <begin position="1"/>
        <end position="25"/>
    </location>
</feature>
<comment type="caution">
    <text evidence="16">The sequence shown here is derived from an EMBL/GenBank/DDBJ whole genome shotgun (WGS) entry which is preliminary data.</text>
</comment>
<dbReference type="EC" id="3.4.19.12" evidence="3"/>
<keyword evidence="5" id="KW-0833">Ubl conjugation pathway</keyword>
<evidence type="ECO:0000256" key="4">
    <source>
        <dbReference type="ARBA" id="ARBA00022670"/>
    </source>
</evidence>
<dbReference type="GO" id="GO:0005829">
    <property type="term" value="C:cytosol"/>
    <property type="evidence" value="ECO:0007669"/>
    <property type="project" value="TreeGrafter"/>
</dbReference>
<name>A0A815RG08_ADIRI</name>
<evidence type="ECO:0000313" key="17">
    <source>
        <dbReference type="Proteomes" id="UP000663828"/>
    </source>
</evidence>
<feature type="domain" description="USP" evidence="14">
    <location>
        <begin position="262"/>
        <end position="592"/>
    </location>
</feature>
<comment type="catalytic activity">
    <reaction evidence="1">
        <text>Thiol-dependent hydrolysis of ester, thioester, amide, peptide and isopeptide bonds formed by the C-terminal Gly of ubiquitin (a 76-residue protein attached to proteins as an intracellular targeting signal).</text>
        <dbReference type="EC" id="3.4.19.12"/>
    </reaction>
</comment>
<dbReference type="Proteomes" id="UP000663852">
    <property type="component" value="Unassembled WGS sequence"/>
</dbReference>
<keyword evidence="7" id="KW-0788">Thiol protease</keyword>
<evidence type="ECO:0000256" key="13">
    <source>
        <dbReference type="SAM" id="MobiDB-lite"/>
    </source>
</evidence>
<dbReference type="SUPFAM" id="SSF54001">
    <property type="entry name" value="Cysteine proteinases"/>
    <property type="match status" value="2"/>
</dbReference>
<dbReference type="InterPro" id="IPR001394">
    <property type="entry name" value="Peptidase_C19_UCH"/>
</dbReference>
<dbReference type="InterPro" id="IPR028889">
    <property type="entry name" value="USP"/>
</dbReference>
<dbReference type="GO" id="GO:0016579">
    <property type="term" value="P:protein deubiquitination"/>
    <property type="evidence" value="ECO:0007669"/>
    <property type="project" value="InterPro"/>
</dbReference>
<evidence type="ECO:0000256" key="3">
    <source>
        <dbReference type="ARBA" id="ARBA00012759"/>
    </source>
</evidence>
<dbReference type="GO" id="GO:0004843">
    <property type="term" value="F:cysteine-type deubiquitinase activity"/>
    <property type="evidence" value="ECO:0007669"/>
    <property type="project" value="UniProtKB-EC"/>
</dbReference>
<reference evidence="16" key="1">
    <citation type="submission" date="2021-02" db="EMBL/GenBank/DDBJ databases">
        <authorList>
            <person name="Nowell W R."/>
        </authorList>
    </citation>
    <scope>NUCLEOTIDE SEQUENCE</scope>
</reference>
<evidence type="ECO:0000256" key="1">
    <source>
        <dbReference type="ARBA" id="ARBA00000707"/>
    </source>
</evidence>
<evidence type="ECO:0000256" key="2">
    <source>
        <dbReference type="ARBA" id="ARBA00009085"/>
    </source>
</evidence>
<dbReference type="PANTHER" id="PTHR24006">
    <property type="entry name" value="UBIQUITIN CARBOXYL-TERMINAL HYDROLASE"/>
    <property type="match status" value="1"/>
</dbReference>
<evidence type="ECO:0000313" key="16">
    <source>
        <dbReference type="EMBL" id="CAF1476832.1"/>
    </source>
</evidence>
<feature type="compositionally biased region" description="Low complexity" evidence="13">
    <location>
        <begin position="831"/>
        <end position="845"/>
    </location>
</feature>
<feature type="region of interest" description="Disordered" evidence="13">
    <location>
        <begin position="831"/>
        <end position="858"/>
    </location>
</feature>
<evidence type="ECO:0000256" key="10">
    <source>
        <dbReference type="ARBA" id="ARBA00042154"/>
    </source>
</evidence>
<evidence type="ECO:0000313" key="15">
    <source>
        <dbReference type="EMBL" id="CAF0912387.1"/>
    </source>
</evidence>
<dbReference type="Gene3D" id="3.90.70.10">
    <property type="entry name" value="Cysteine proteinases"/>
    <property type="match status" value="1"/>
</dbReference>
<evidence type="ECO:0000256" key="5">
    <source>
        <dbReference type="ARBA" id="ARBA00022786"/>
    </source>
</evidence>
<evidence type="ECO:0000256" key="12">
    <source>
        <dbReference type="ARBA" id="ARBA00043009"/>
    </source>
</evidence>
<comment type="similarity">
    <text evidence="2">Belongs to the peptidase C19 family.</text>
</comment>
<dbReference type="Pfam" id="PF00443">
    <property type="entry name" value="UCH"/>
    <property type="match status" value="1"/>
</dbReference>
<evidence type="ECO:0000256" key="11">
    <source>
        <dbReference type="ARBA" id="ARBA00042420"/>
    </source>
</evidence>
<dbReference type="EMBL" id="CAJNOJ010000036">
    <property type="protein sequence ID" value="CAF0912387.1"/>
    <property type="molecule type" value="Genomic_DNA"/>
</dbReference>
<dbReference type="GO" id="GO:0006508">
    <property type="term" value="P:proteolysis"/>
    <property type="evidence" value="ECO:0007669"/>
    <property type="project" value="UniProtKB-KW"/>
</dbReference>
<dbReference type="PANTHER" id="PTHR24006:SF758">
    <property type="entry name" value="UBIQUITIN CARBOXYL-TERMINAL HYDROLASE 36"/>
    <property type="match status" value="1"/>
</dbReference>
<accession>A0A815RG08</accession>
<evidence type="ECO:0000256" key="7">
    <source>
        <dbReference type="ARBA" id="ARBA00022807"/>
    </source>
</evidence>
<proteinExistence type="inferred from homology"/>
<gene>
    <name evidence="15" type="ORF">EDS130_LOCUS10343</name>
    <name evidence="16" type="ORF">XAT740_LOCUS38303</name>
</gene>
<keyword evidence="17" id="KW-1185">Reference proteome</keyword>
<evidence type="ECO:0000256" key="9">
    <source>
        <dbReference type="ARBA" id="ARBA00041300"/>
    </source>
</evidence>
<protein>
    <recommendedName>
        <fullName evidence="8">Ubiquitin carboxyl-terminal hydrolase 36</fullName>
        <ecNumber evidence="3">3.4.19.12</ecNumber>
    </recommendedName>
    <alternativeName>
        <fullName evidence="11">Deubiquitinating enzyme 36</fullName>
    </alternativeName>
    <alternativeName>
        <fullName evidence="10">Protein scrawny</fullName>
    </alternativeName>
    <alternativeName>
        <fullName evidence="9">Ubiquitin thioesterase 36</fullName>
    </alternativeName>
    <alternativeName>
        <fullName evidence="12">Ubiquitin-specific-processing protease 36</fullName>
    </alternativeName>
</protein>
<dbReference type="Proteomes" id="UP000663828">
    <property type="component" value="Unassembled WGS sequence"/>
</dbReference>
<dbReference type="PROSITE" id="PS50235">
    <property type="entry name" value="USP_3"/>
    <property type="match status" value="1"/>
</dbReference>
<organism evidence="16 17">
    <name type="scientific">Adineta ricciae</name>
    <name type="common">Rotifer</name>
    <dbReference type="NCBI Taxonomy" id="249248"/>
    <lineage>
        <taxon>Eukaryota</taxon>
        <taxon>Metazoa</taxon>
        <taxon>Spiralia</taxon>
        <taxon>Gnathifera</taxon>
        <taxon>Rotifera</taxon>
        <taxon>Eurotatoria</taxon>
        <taxon>Bdelloidea</taxon>
        <taxon>Adinetida</taxon>
        <taxon>Adinetidae</taxon>
        <taxon>Adineta</taxon>
    </lineage>
</organism>
<feature type="region of interest" description="Disordered" evidence="13">
    <location>
        <begin position="1"/>
        <end position="38"/>
    </location>
</feature>